<dbReference type="OrthoDB" id="5771769at2759"/>
<dbReference type="InterPro" id="IPR016355">
    <property type="entry name" value="NR5-like"/>
</dbReference>
<evidence type="ECO:0000256" key="9">
    <source>
        <dbReference type="ARBA" id="ARBA00023242"/>
    </source>
</evidence>
<keyword evidence="2" id="KW-0479">Metal-binding</keyword>
<dbReference type="PROSITE" id="PS51843">
    <property type="entry name" value="NR_LBD"/>
    <property type="match status" value="1"/>
</dbReference>
<dbReference type="CDD" id="cd07167">
    <property type="entry name" value="NR_DBD_Lrh-1_like"/>
    <property type="match status" value="1"/>
</dbReference>
<evidence type="ECO:0000256" key="4">
    <source>
        <dbReference type="ARBA" id="ARBA00022833"/>
    </source>
</evidence>
<feature type="domain" description="NR LBD" evidence="12">
    <location>
        <begin position="324"/>
        <end position="558"/>
    </location>
</feature>
<evidence type="ECO:0000313" key="14">
    <source>
        <dbReference type="EMBL" id="VIO89022.1"/>
    </source>
</evidence>
<dbReference type="Gene3D" id="3.30.50.10">
    <property type="entry name" value="Erythroid Transcription Factor GATA-1, subunit A"/>
    <property type="match status" value="1"/>
</dbReference>
<evidence type="ECO:0000259" key="11">
    <source>
        <dbReference type="PROSITE" id="PS51030"/>
    </source>
</evidence>
<dbReference type="AlphaFoldDB" id="A0A0J9XUC5"/>
<dbReference type="FunFam" id="3.30.50.10:FF:000006">
    <property type="entry name" value="Nuclear receptor subfamily 5 group A member"/>
    <property type="match status" value="1"/>
</dbReference>
<evidence type="ECO:0000313" key="13">
    <source>
        <dbReference type="EMBL" id="CDP96007.1"/>
    </source>
</evidence>
<dbReference type="InterPro" id="IPR035500">
    <property type="entry name" value="NHR-like_dom_sf"/>
</dbReference>
<dbReference type="InterPro" id="IPR001723">
    <property type="entry name" value="Nuclear_hrmn_rcpt"/>
</dbReference>
<reference evidence="13 15" key="1">
    <citation type="journal article" date="2007" name="Science">
        <title>Draft genome of the filarial nematode parasite Brugia malayi.</title>
        <authorList>
            <person name="Ghedin E."/>
            <person name="Wang S."/>
            <person name="Spiro D."/>
            <person name="Caler E."/>
            <person name="Zhao Q."/>
            <person name="Crabtree J."/>
            <person name="Allen J.E."/>
            <person name="Delcher A.L."/>
            <person name="Guiliano D.B."/>
            <person name="Miranda-Saavedra D."/>
            <person name="Angiuoli S.V."/>
            <person name="Creasy T."/>
            <person name="Amedeo P."/>
            <person name="Haas B."/>
            <person name="El-Sayed N.M."/>
            <person name="Wortman J.R."/>
            <person name="Feldblyum T."/>
            <person name="Tallon L."/>
            <person name="Schatz M."/>
            <person name="Shumway M."/>
            <person name="Koo H."/>
            <person name="Salzberg S.L."/>
            <person name="Schobel S."/>
            <person name="Pertea M."/>
            <person name="Pop M."/>
            <person name="White O."/>
            <person name="Barton G.J."/>
            <person name="Carlow C.K."/>
            <person name="Crawford M.J."/>
            <person name="Daub J."/>
            <person name="Dimmic M.W."/>
            <person name="Estes C.F."/>
            <person name="Foster J.M."/>
            <person name="Ganatra M."/>
            <person name="Gregory W.F."/>
            <person name="Johnson N.M."/>
            <person name="Jin J."/>
            <person name="Komuniecki R."/>
            <person name="Korf I."/>
            <person name="Kumar S."/>
            <person name="Laney S."/>
            <person name="Li B.W."/>
            <person name="Li W."/>
            <person name="Lindblom T.H."/>
            <person name="Lustigman S."/>
            <person name="Ma D."/>
            <person name="Maina C.V."/>
            <person name="Martin D.M."/>
            <person name="McCarter J.P."/>
            <person name="McReynolds L."/>
            <person name="Mitreva M."/>
            <person name="Nutman T.B."/>
            <person name="Parkinson J."/>
            <person name="Peregrin-Alvarez J.M."/>
            <person name="Poole C."/>
            <person name="Ren Q."/>
            <person name="Saunders L."/>
            <person name="Sluder A.E."/>
            <person name="Smith K."/>
            <person name="Stanke M."/>
            <person name="Unnasch T.R."/>
            <person name="Ware J."/>
            <person name="Wei A.D."/>
            <person name="Weil G."/>
            <person name="Williams D.J."/>
            <person name="Zhang Y."/>
            <person name="Williams S.A."/>
            <person name="Fraser-Liggett C."/>
            <person name="Slatko B."/>
            <person name="Blaxter M.L."/>
            <person name="Scott A.L."/>
        </authorList>
    </citation>
    <scope>NUCLEOTIDE SEQUENCE</scope>
    <source>
        <strain evidence="13 15">FR3</strain>
    </source>
</reference>
<keyword evidence="15" id="KW-1185">Reference proteome</keyword>
<evidence type="ECO:0000256" key="2">
    <source>
        <dbReference type="ARBA" id="ARBA00022723"/>
    </source>
</evidence>
<keyword evidence="4" id="KW-0862">Zinc</keyword>
<sequence length="558" mass="61799">MVGIETALKLDDLNCKPQIEYENCPVCGDRVSGYHYGLLTCESCKGFFKRTVQNKKSYQCSADQNCAVDKSCRKRCPHCRFQKCIQRGMKVEAVREDRMRGGRNKFGSYYKRDRAQRMQRIALRANGTHNFFNQNTTEQQVSSSTPTGLAATAAATAAAAVHAQYFDTSGTQKFKNDYDALLQSPTLSSSTQPPTNYVMPRPSAYLPNCDNLAALLGSSIDDPLLRSSSFPIYSCVKPEPFDGYTEANFPQPSLSTDYSPFCPPTSSYTAMTAMAPIAVAAGTPAPGTTTDRSSPLLPICPLPTEKTIDSVFYAPKQTALLCSCTESLMDPNLLIHLLGKGDKTRDAFQFCKSVIEESLNSIVTWAKSAPYFEQLPVDDQIALIYTSWAPIHVLDFTFHILHSHLPISIQFGNSPLPVSTICLMGFDTLAPKFNELCSKLQSLNFDRCDYAAFKVLTLFEDRGERSAVNNCALTAQVHASVLTAWAAYRSVPNATDHPLYVVYEELKLLARQAAHLLSKYSTVGMEENLLKEMLTRKEHHLVSQQPPSSILPPPQQYA</sequence>
<accession>A0A0J9XUC5</accession>
<feature type="binding site" evidence="10">
    <location>
        <position position="519"/>
    </location>
    <ligand>
        <name>a phospholipid derivative</name>
        <dbReference type="ChEBI" id="CHEBI:16247"/>
    </ligand>
</feature>
<reference evidence="14" key="3">
    <citation type="submission" date="2019-04" db="EMBL/GenBank/DDBJ databases">
        <authorList>
            <person name="Howe K."/>
            <person name="Paulini M."/>
            <person name="Williams G."/>
        </authorList>
    </citation>
    <scope>NUCLEOTIDE SEQUENCE [LARGE SCALE GENOMIC DNA]</scope>
    <source>
        <strain evidence="14">FR3</strain>
    </source>
</reference>
<name>A0A0J9XUC5_BRUMA</name>
<keyword evidence="5" id="KW-0805">Transcription regulation</keyword>
<dbReference type="GO" id="GO:0008270">
    <property type="term" value="F:zinc ion binding"/>
    <property type="evidence" value="ECO:0007669"/>
    <property type="project" value="UniProtKB-KW"/>
</dbReference>
<dbReference type="CTD" id="6101607"/>
<dbReference type="GO" id="GO:0009888">
    <property type="term" value="P:tissue development"/>
    <property type="evidence" value="ECO:0007669"/>
    <property type="project" value="TreeGrafter"/>
</dbReference>
<dbReference type="PRINTS" id="PR00398">
    <property type="entry name" value="STRDHORMONER"/>
</dbReference>
<dbReference type="SUPFAM" id="SSF57716">
    <property type="entry name" value="Glucocorticoid receptor-like (DNA-binding domain)"/>
    <property type="match status" value="1"/>
</dbReference>
<dbReference type="Gene3D" id="1.10.565.10">
    <property type="entry name" value="Retinoid X Receptor"/>
    <property type="match status" value="1"/>
</dbReference>
<protein>
    <submittedName>
        <fullName evidence="13">Bm3303</fullName>
    </submittedName>
    <submittedName>
        <fullName evidence="16">Nuclear hormone receptor family member nhr-25</fullName>
    </submittedName>
</protein>
<comment type="subcellular location">
    <subcellularLocation>
        <location evidence="1">Nucleus</location>
    </subcellularLocation>
</comment>
<dbReference type="PANTHER" id="PTHR24086">
    <property type="entry name" value="NUCLEAR RECEPTOR SUBFAMILY 5 GROUP A"/>
    <property type="match status" value="1"/>
</dbReference>
<evidence type="ECO:0000256" key="8">
    <source>
        <dbReference type="ARBA" id="ARBA00023170"/>
    </source>
</evidence>
<dbReference type="GO" id="GO:0004879">
    <property type="term" value="F:nuclear receptor activity"/>
    <property type="evidence" value="ECO:0007669"/>
    <property type="project" value="InterPro"/>
</dbReference>
<evidence type="ECO:0000256" key="6">
    <source>
        <dbReference type="ARBA" id="ARBA00023125"/>
    </source>
</evidence>
<keyword evidence="3" id="KW-0863">Zinc-finger</keyword>
<dbReference type="KEGG" id="bmy:BM_BM3303"/>
<gene>
    <name evidence="14 16" type="primary">Bma-nhr-25.2</name>
    <name evidence="13 17" type="ORF">Bm3303</name>
    <name evidence="14" type="ORF">BM_BM3303</name>
    <name evidence="13" type="ORF">BM_Bm3303</name>
</gene>
<keyword evidence="7" id="KW-0804">Transcription</keyword>
<organism evidence="13">
    <name type="scientific">Brugia malayi</name>
    <name type="common">Filarial nematode worm</name>
    <dbReference type="NCBI Taxonomy" id="6279"/>
    <lineage>
        <taxon>Eukaryota</taxon>
        <taxon>Metazoa</taxon>
        <taxon>Ecdysozoa</taxon>
        <taxon>Nematoda</taxon>
        <taxon>Chromadorea</taxon>
        <taxon>Rhabditida</taxon>
        <taxon>Spirurina</taxon>
        <taxon>Spiruromorpha</taxon>
        <taxon>Filarioidea</taxon>
        <taxon>Onchocercidae</taxon>
        <taxon>Brugia</taxon>
    </lineage>
</organism>
<dbReference type="GO" id="GO:0000978">
    <property type="term" value="F:RNA polymerase II cis-regulatory region sequence-specific DNA binding"/>
    <property type="evidence" value="ECO:0007669"/>
    <property type="project" value="TreeGrafter"/>
</dbReference>
<dbReference type="PROSITE" id="PS00031">
    <property type="entry name" value="NUCLEAR_REC_DBD_1"/>
    <property type="match status" value="1"/>
</dbReference>
<dbReference type="SMART" id="SM00399">
    <property type="entry name" value="ZnF_C4"/>
    <property type="match status" value="1"/>
</dbReference>
<feature type="domain" description="Nuclear receptor" evidence="11">
    <location>
        <begin position="21"/>
        <end position="96"/>
    </location>
</feature>
<accession>A0A4E9EZY9</accession>
<dbReference type="GeneID" id="6101607"/>
<keyword evidence="8" id="KW-0675">Receptor</keyword>
<dbReference type="PROSITE" id="PS51030">
    <property type="entry name" value="NUCLEAR_REC_DBD_2"/>
    <property type="match status" value="1"/>
</dbReference>
<dbReference type="Pfam" id="PF00105">
    <property type="entry name" value="zf-C4"/>
    <property type="match status" value="1"/>
</dbReference>
<dbReference type="InterPro" id="IPR000536">
    <property type="entry name" value="Nucl_hrmn_rcpt_lig-bd"/>
</dbReference>
<evidence type="ECO:0000313" key="17">
    <source>
        <dbReference type="WormBase" id="Bm3303"/>
    </source>
</evidence>
<dbReference type="GO" id="GO:0090575">
    <property type="term" value="C:RNA polymerase II transcription regulator complex"/>
    <property type="evidence" value="ECO:0007669"/>
    <property type="project" value="TreeGrafter"/>
</dbReference>
<evidence type="ECO:0000313" key="16">
    <source>
        <dbReference type="WBParaSite" id="Bm3303.1"/>
    </source>
</evidence>
<dbReference type="STRING" id="6279.A0A0J9XUC5"/>
<dbReference type="EMBL" id="CAAKNF010000196">
    <property type="protein sequence ID" value="VIO89022.1"/>
    <property type="molecule type" value="Genomic_DNA"/>
</dbReference>
<evidence type="ECO:0000256" key="10">
    <source>
        <dbReference type="PIRSR" id="PIRSR002530-1"/>
    </source>
</evidence>
<evidence type="ECO:0000313" key="15">
    <source>
        <dbReference type="Proteomes" id="UP000006672"/>
    </source>
</evidence>
<reference evidence="16" key="4">
    <citation type="submission" date="2019-12" db="UniProtKB">
        <authorList>
            <consortium name="WormBaseParasite"/>
        </authorList>
    </citation>
    <scope>IDENTIFICATION</scope>
</reference>
<dbReference type="OMA" id="NSIVTWA"/>
<dbReference type="InterPro" id="IPR001628">
    <property type="entry name" value="Znf_hrmn_rcpt"/>
</dbReference>
<evidence type="ECO:0000259" key="12">
    <source>
        <dbReference type="PROSITE" id="PS51843"/>
    </source>
</evidence>
<dbReference type="Pfam" id="PF00104">
    <property type="entry name" value="Hormone_recep"/>
    <property type="match status" value="1"/>
</dbReference>
<dbReference type="PRINTS" id="PR00047">
    <property type="entry name" value="STROIDFINGER"/>
</dbReference>
<dbReference type="PIRSF" id="PIRSF002530">
    <property type="entry name" value="Nuc_orph_FTZ-F1"/>
    <property type="match status" value="1"/>
</dbReference>
<evidence type="ECO:0000256" key="1">
    <source>
        <dbReference type="ARBA" id="ARBA00004123"/>
    </source>
</evidence>
<proteinExistence type="predicted"/>
<keyword evidence="6" id="KW-0238">DNA-binding</keyword>
<evidence type="ECO:0000256" key="5">
    <source>
        <dbReference type="ARBA" id="ARBA00023015"/>
    </source>
</evidence>
<dbReference type="InterPro" id="IPR013088">
    <property type="entry name" value="Znf_NHR/GATA"/>
</dbReference>
<keyword evidence="9" id="KW-0539">Nucleus</keyword>
<dbReference type="PANTHER" id="PTHR24086:SF15">
    <property type="entry name" value="NUCLEAR HORMONE RECEPTOR FTZ-F1"/>
    <property type="match status" value="1"/>
</dbReference>
<dbReference type="WormBase" id="Bm3303">
    <property type="protein sequence ID" value="BM34049"/>
    <property type="gene ID" value="WBGene00223564"/>
</dbReference>
<dbReference type="FunCoup" id="A0A0J9XUC5">
    <property type="interactions" value="167"/>
</dbReference>
<evidence type="ECO:0000256" key="7">
    <source>
        <dbReference type="ARBA" id="ARBA00023163"/>
    </source>
</evidence>
<reference evidence="13" key="2">
    <citation type="submission" date="2012-12" db="EMBL/GenBank/DDBJ databases">
        <authorList>
            <person name="Gao Y.W."/>
            <person name="Fan S.T."/>
            <person name="Sun H.T."/>
            <person name="Wang Z."/>
            <person name="Gao X.L."/>
            <person name="Li Y.G."/>
            <person name="Wang T.C."/>
            <person name="Zhang K."/>
            <person name="Xu W.W."/>
            <person name="Yu Z.J."/>
            <person name="Xia X.Z."/>
        </authorList>
    </citation>
    <scope>NUCLEOTIDE SEQUENCE</scope>
    <source>
        <strain evidence="13">FR3</strain>
    </source>
</reference>
<dbReference type="SUPFAM" id="SSF48508">
    <property type="entry name" value="Nuclear receptor ligand-binding domain"/>
    <property type="match status" value="1"/>
</dbReference>
<dbReference type="RefSeq" id="XP_001898165.1">
    <property type="nucleotide sequence ID" value="XM_001898130.1"/>
</dbReference>
<dbReference type="EMBL" id="LN856957">
    <property type="protein sequence ID" value="CDP96007.1"/>
    <property type="molecule type" value="Genomic_DNA"/>
</dbReference>
<dbReference type="WBParaSite" id="Bm3303.1">
    <property type="protein sequence ID" value="Bm3303.1"/>
    <property type="gene ID" value="WBGene00223564"/>
</dbReference>
<dbReference type="Proteomes" id="UP000006672">
    <property type="component" value="Unassembled WGS sequence"/>
</dbReference>
<dbReference type="GO" id="GO:0009755">
    <property type="term" value="P:hormone-mediated signaling pathway"/>
    <property type="evidence" value="ECO:0007669"/>
    <property type="project" value="TreeGrafter"/>
</dbReference>
<dbReference type="CDD" id="cd06930">
    <property type="entry name" value="NR_LBD_F2"/>
    <property type="match status" value="1"/>
</dbReference>
<evidence type="ECO:0000256" key="3">
    <source>
        <dbReference type="ARBA" id="ARBA00022771"/>
    </source>
</evidence>